<keyword evidence="3" id="KW-1185">Reference proteome</keyword>
<sequence length="112" mass="12416">MDNTKTNKELTLAYFYSWQKGDFEALRNSLHDKVEFNLNGSKIVGAEPFVEMCRNGIKWVKVDLLDAIFTTDKSALIYDGLTEKGEKVRVGEIISISDGKITKAVAAIVGDA</sequence>
<proteinExistence type="predicted"/>
<dbReference type="Proteomes" id="UP000468581">
    <property type="component" value="Unassembled WGS sequence"/>
</dbReference>
<dbReference type="EMBL" id="JAABOO010000001">
    <property type="protein sequence ID" value="NER12223.1"/>
    <property type="molecule type" value="Genomic_DNA"/>
</dbReference>
<dbReference type="AlphaFoldDB" id="A0A6P0UMG4"/>
<dbReference type="Gene3D" id="3.10.450.50">
    <property type="match status" value="1"/>
</dbReference>
<evidence type="ECO:0000313" key="2">
    <source>
        <dbReference type="EMBL" id="NER12223.1"/>
    </source>
</evidence>
<dbReference type="InterPro" id="IPR032710">
    <property type="entry name" value="NTF2-like_dom_sf"/>
</dbReference>
<evidence type="ECO:0000313" key="3">
    <source>
        <dbReference type="Proteomes" id="UP000468581"/>
    </source>
</evidence>
<accession>A0A6P0UMG4</accession>
<organism evidence="2 3">
    <name type="scientific">Leptobacterium flavescens</name>
    <dbReference type="NCBI Taxonomy" id="472055"/>
    <lineage>
        <taxon>Bacteria</taxon>
        <taxon>Pseudomonadati</taxon>
        <taxon>Bacteroidota</taxon>
        <taxon>Flavobacteriia</taxon>
        <taxon>Flavobacteriales</taxon>
        <taxon>Flavobacteriaceae</taxon>
        <taxon>Leptobacterium</taxon>
    </lineage>
</organism>
<dbReference type="InterPro" id="IPR037401">
    <property type="entry name" value="SnoaL-like"/>
</dbReference>
<reference evidence="2 3" key="1">
    <citation type="submission" date="2020-01" db="EMBL/GenBank/DDBJ databases">
        <title>Leptobacterium flavescens.</title>
        <authorList>
            <person name="Wang G."/>
        </authorList>
    </citation>
    <scope>NUCLEOTIDE SEQUENCE [LARGE SCALE GENOMIC DNA]</scope>
    <source>
        <strain evidence="2 3">KCTC 22160</strain>
    </source>
</reference>
<dbReference type="SUPFAM" id="SSF54427">
    <property type="entry name" value="NTF2-like"/>
    <property type="match status" value="1"/>
</dbReference>
<feature type="domain" description="SnoaL-like" evidence="1">
    <location>
        <begin position="13"/>
        <end position="103"/>
    </location>
</feature>
<dbReference type="Pfam" id="PF12680">
    <property type="entry name" value="SnoaL_2"/>
    <property type="match status" value="1"/>
</dbReference>
<dbReference type="RefSeq" id="WP_163605254.1">
    <property type="nucleotide sequence ID" value="NZ_JAABOO010000001.1"/>
</dbReference>
<gene>
    <name evidence="2" type="ORF">GWK08_02100</name>
</gene>
<evidence type="ECO:0000259" key="1">
    <source>
        <dbReference type="Pfam" id="PF12680"/>
    </source>
</evidence>
<comment type="caution">
    <text evidence="2">The sequence shown here is derived from an EMBL/GenBank/DDBJ whole genome shotgun (WGS) entry which is preliminary data.</text>
</comment>
<protein>
    <recommendedName>
        <fullName evidence="1">SnoaL-like domain-containing protein</fullName>
    </recommendedName>
</protein>
<name>A0A6P0UMG4_9FLAO</name>